<dbReference type="RefSeq" id="WP_118991317.1">
    <property type="nucleotide sequence ID" value="NZ_CP023434.1"/>
</dbReference>
<evidence type="ECO:0000259" key="6">
    <source>
        <dbReference type="Pfam" id="PF08543"/>
    </source>
</evidence>
<evidence type="ECO:0000313" key="7">
    <source>
        <dbReference type="EMBL" id="AXY26460.1"/>
    </source>
</evidence>
<dbReference type="InterPro" id="IPR029056">
    <property type="entry name" value="Ribokinase-like"/>
</dbReference>
<dbReference type="InterPro" id="IPR013749">
    <property type="entry name" value="PM/HMP-P_kinase-1"/>
</dbReference>
<evidence type="ECO:0000256" key="4">
    <source>
        <dbReference type="ARBA" id="ARBA00022777"/>
    </source>
</evidence>
<keyword evidence="3" id="KW-0547">Nucleotide-binding</keyword>
<dbReference type="InterPro" id="IPR004625">
    <property type="entry name" value="PyrdxlKinase"/>
</dbReference>
<dbReference type="EC" id="2.7.1.35" evidence="1"/>
<dbReference type="Gene3D" id="3.40.1190.20">
    <property type="match status" value="1"/>
</dbReference>
<protein>
    <recommendedName>
        <fullName evidence="1">pyridoxal kinase</fullName>
        <ecNumber evidence="1">2.7.1.35</ecNumber>
    </recommendedName>
</protein>
<evidence type="ECO:0000313" key="8">
    <source>
        <dbReference type="Proteomes" id="UP000263232"/>
    </source>
</evidence>
<keyword evidence="8" id="KW-1185">Reference proteome</keyword>
<dbReference type="PANTHER" id="PTHR10534">
    <property type="entry name" value="PYRIDOXAL KINASE"/>
    <property type="match status" value="1"/>
</dbReference>
<reference evidence="7 8" key="1">
    <citation type="submission" date="2017-09" db="EMBL/GenBank/DDBJ databases">
        <title>Complete genome sequence of Oxytococcus suis strain ZY16052.</title>
        <authorList>
            <person name="Li F."/>
        </authorList>
    </citation>
    <scope>NUCLEOTIDE SEQUENCE [LARGE SCALE GENOMIC DNA]</scope>
    <source>
        <strain evidence="7 8">ZY16052</strain>
    </source>
</reference>
<evidence type="ECO:0000256" key="3">
    <source>
        <dbReference type="ARBA" id="ARBA00022741"/>
    </source>
</evidence>
<dbReference type="GO" id="GO:0008478">
    <property type="term" value="F:pyridoxal kinase activity"/>
    <property type="evidence" value="ECO:0007669"/>
    <property type="project" value="UniProtKB-EC"/>
</dbReference>
<keyword evidence="4 7" id="KW-0418">Kinase</keyword>
<dbReference type="Proteomes" id="UP000263232">
    <property type="component" value="Chromosome"/>
</dbReference>
<dbReference type="GO" id="GO:0005524">
    <property type="term" value="F:ATP binding"/>
    <property type="evidence" value="ECO:0007669"/>
    <property type="project" value="UniProtKB-KW"/>
</dbReference>
<dbReference type="EMBL" id="CP023434">
    <property type="protein sequence ID" value="AXY26460.1"/>
    <property type="molecule type" value="Genomic_DNA"/>
</dbReference>
<dbReference type="GO" id="GO:0009443">
    <property type="term" value="P:pyridoxal 5'-phosphate salvage"/>
    <property type="evidence" value="ECO:0007669"/>
    <property type="project" value="InterPro"/>
</dbReference>
<dbReference type="AlphaFoldDB" id="A0A347WN03"/>
<proteinExistence type="predicted"/>
<dbReference type="GO" id="GO:0005829">
    <property type="term" value="C:cytosol"/>
    <property type="evidence" value="ECO:0007669"/>
    <property type="project" value="TreeGrafter"/>
</dbReference>
<dbReference type="NCBIfam" id="NF005491">
    <property type="entry name" value="PRK07105.1"/>
    <property type="match status" value="1"/>
</dbReference>
<dbReference type="KEGG" id="abae:CL176_10905"/>
<keyword evidence="2" id="KW-0808">Transferase</keyword>
<dbReference type="SUPFAM" id="SSF53613">
    <property type="entry name" value="Ribokinase-like"/>
    <property type="match status" value="1"/>
</dbReference>
<evidence type="ECO:0000256" key="1">
    <source>
        <dbReference type="ARBA" id="ARBA00012104"/>
    </source>
</evidence>
<accession>A0A347WN03</accession>
<feature type="domain" description="Pyridoxamine kinase/Phosphomethylpyrimidine kinase" evidence="6">
    <location>
        <begin position="67"/>
        <end position="256"/>
    </location>
</feature>
<keyword evidence="5" id="KW-0067">ATP-binding</keyword>
<organism evidence="7 8">
    <name type="scientific">Suicoccus acidiformans</name>
    <dbReference type="NCBI Taxonomy" id="2036206"/>
    <lineage>
        <taxon>Bacteria</taxon>
        <taxon>Bacillati</taxon>
        <taxon>Bacillota</taxon>
        <taxon>Bacilli</taxon>
        <taxon>Lactobacillales</taxon>
        <taxon>Aerococcaceae</taxon>
        <taxon>Suicoccus</taxon>
    </lineage>
</organism>
<evidence type="ECO:0000256" key="5">
    <source>
        <dbReference type="ARBA" id="ARBA00022840"/>
    </source>
</evidence>
<dbReference type="PANTHER" id="PTHR10534:SF2">
    <property type="entry name" value="PYRIDOXAL KINASE"/>
    <property type="match status" value="1"/>
</dbReference>
<dbReference type="Pfam" id="PF08543">
    <property type="entry name" value="Phos_pyr_kin"/>
    <property type="match status" value="1"/>
</dbReference>
<name>A0A347WN03_9LACT</name>
<dbReference type="OrthoDB" id="9800808at2"/>
<gene>
    <name evidence="7" type="ORF">CL176_10905</name>
</gene>
<evidence type="ECO:0000256" key="2">
    <source>
        <dbReference type="ARBA" id="ARBA00022679"/>
    </source>
</evidence>
<sequence>MQKVLIVHDISCYGKCSTTVALPILSAMELTGTLLPTALLSTHTGPGFENFTFLDLTQEMRKIVDHWISIDLKFQAIYIGYLGNVEQIHFLQEVYPHILAEGGKVYLDPVMADNGKFYHGFDQTYADEMIHLARLADVVMPNLTEAAFIYGTPYQAGKLSSEFLTKVADTIQADTDASIVLTGAGIDEAAGLTGTYFRDSQSGTSGLAQAKLISGSFHGTGDIFGSILVGSLMQGASLETATTYATEMLPIMLETSLNNPNIIQDGLDFERYSGELNQFARQLQA</sequence>